<reference evidence="1 2" key="1">
    <citation type="submission" date="2017-11" db="EMBL/GenBank/DDBJ databases">
        <title>Draft genome sequence of Enterococcus plantarum TRW2 strain isolated from lettuce.</title>
        <authorList>
            <person name="Kim E.B."/>
            <person name="Marco M.L."/>
            <person name="Williams T.R."/>
            <person name="You I.H."/>
        </authorList>
    </citation>
    <scope>NUCLEOTIDE SEQUENCE [LARGE SCALE GENOMIC DNA]</scope>
    <source>
        <strain evidence="1 2">TRW2</strain>
    </source>
</reference>
<dbReference type="Proteomes" id="UP000249828">
    <property type="component" value="Unassembled WGS sequence"/>
</dbReference>
<name>A0A2W3ZTF7_9ENTE</name>
<sequence length="265" mass="31299">MINTRDEFQNYFFIIANEIQKVILSSIGDVDKKDKIVNHTLLSLSNSIVEQAKSIVILLNANNVEAVGLILRSQFELYLSVEFIVQKKEKGNIQKRAKAHYYFSRLQSLNNLKDFEEANPDDPKTYTAEDCSRELENATNIQDLIDHYDVEYKKLFRYPPKKYYYKNWFTIDEQHSFSIQRLVRILKLEPSLYTLFYKYGSMDMHGSSIYDLQKKRFSKNMVASMTRTLVQINLDRLVKFYKIESSETTDLLSNLDYINKKLKEE</sequence>
<evidence type="ECO:0000313" key="1">
    <source>
        <dbReference type="EMBL" id="PZL77474.1"/>
    </source>
</evidence>
<dbReference type="EMBL" id="PIEU01000003">
    <property type="protein sequence ID" value="PZL77474.1"/>
    <property type="molecule type" value="Genomic_DNA"/>
</dbReference>
<proteinExistence type="predicted"/>
<organism evidence="1 2">
    <name type="scientific">Enterococcus plantarum</name>
    <dbReference type="NCBI Taxonomy" id="1077675"/>
    <lineage>
        <taxon>Bacteria</taxon>
        <taxon>Bacillati</taxon>
        <taxon>Bacillota</taxon>
        <taxon>Bacilli</taxon>
        <taxon>Lactobacillales</taxon>
        <taxon>Enterococcaceae</taxon>
        <taxon>Enterococcus</taxon>
    </lineage>
</organism>
<dbReference type="RefSeq" id="WP_111246923.1">
    <property type="nucleotide sequence ID" value="NZ_PIEU01000003.1"/>
</dbReference>
<dbReference type="Pfam" id="PF18928">
    <property type="entry name" value="DUF5677"/>
    <property type="match status" value="1"/>
</dbReference>
<protein>
    <submittedName>
        <fullName evidence="1">Uncharacterized protein</fullName>
    </submittedName>
</protein>
<dbReference type="InterPro" id="IPR043733">
    <property type="entry name" value="DUF5677"/>
</dbReference>
<gene>
    <name evidence="1" type="ORF">CI088_01345</name>
</gene>
<accession>A0A2W3ZTF7</accession>
<evidence type="ECO:0000313" key="2">
    <source>
        <dbReference type="Proteomes" id="UP000249828"/>
    </source>
</evidence>
<keyword evidence="2" id="KW-1185">Reference proteome</keyword>
<dbReference type="AlphaFoldDB" id="A0A2W3ZTF7"/>
<comment type="caution">
    <text evidence="1">The sequence shown here is derived from an EMBL/GenBank/DDBJ whole genome shotgun (WGS) entry which is preliminary data.</text>
</comment>